<evidence type="ECO:0000256" key="2">
    <source>
        <dbReference type="ARBA" id="ARBA00023242"/>
    </source>
</evidence>
<comment type="caution">
    <text evidence="4">The sequence shown here is derived from an EMBL/GenBank/DDBJ whole genome shotgun (WGS) entry which is preliminary data.</text>
</comment>
<evidence type="ECO:0000256" key="3">
    <source>
        <dbReference type="SAM" id="Coils"/>
    </source>
</evidence>
<proteinExistence type="predicted"/>
<dbReference type="EMBL" id="QNUK01000065">
    <property type="protein sequence ID" value="KAF5903943.1"/>
    <property type="molecule type" value="Genomic_DNA"/>
</dbReference>
<evidence type="ECO:0000313" key="4">
    <source>
        <dbReference type="EMBL" id="KAF5903943.1"/>
    </source>
</evidence>
<protein>
    <submittedName>
        <fullName evidence="4">Suppression of tumorigenicity 18 protein-like isoform X5</fullName>
    </submittedName>
</protein>
<dbReference type="PANTHER" id="PTHR10816:SF9">
    <property type="entry name" value="SUPPRESSION OF TUMORIGENICITY 18 PROTEIN"/>
    <property type="match status" value="1"/>
</dbReference>
<feature type="non-terminal residue" evidence="4">
    <location>
        <position position="128"/>
    </location>
</feature>
<dbReference type="AlphaFoldDB" id="A0A8J4UA11"/>
<dbReference type="Proteomes" id="UP000727407">
    <property type="component" value="Unassembled WGS sequence"/>
</dbReference>
<dbReference type="OrthoDB" id="8897653at2759"/>
<feature type="non-terminal residue" evidence="4">
    <location>
        <position position="1"/>
    </location>
</feature>
<dbReference type="PANTHER" id="PTHR10816">
    <property type="entry name" value="MYELIN TRANSCRIPTION FACTOR 1-RELATED"/>
    <property type="match status" value="1"/>
</dbReference>
<name>A0A8J4UA11_CLAMG</name>
<gene>
    <name evidence="4" type="ORF">DAT39_006297</name>
</gene>
<dbReference type="GO" id="GO:0000981">
    <property type="term" value="F:DNA-binding transcription factor activity, RNA polymerase II-specific"/>
    <property type="evidence" value="ECO:0007669"/>
    <property type="project" value="TreeGrafter"/>
</dbReference>
<comment type="subcellular location">
    <subcellularLocation>
        <location evidence="1">Nucleus</location>
    </subcellularLocation>
</comment>
<sequence length="128" mass="15083">FELELMCKRHLSLKHYSHYKSISPTFTGSIESSEDMQHLDHEIKELNESNLKIEADMMQLQTQNEMEIKLYRNFRSILVQISSMECNLKTIEEENKMIEQHNDSLLKELARLSQALINSLTDIQLPQM</sequence>
<keyword evidence="3" id="KW-0175">Coiled coil</keyword>
<keyword evidence="2" id="KW-0539">Nucleus</keyword>
<dbReference type="GO" id="GO:0000978">
    <property type="term" value="F:RNA polymerase II cis-regulatory region sequence-specific DNA binding"/>
    <property type="evidence" value="ECO:0007669"/>
    <property type="project" value="TreeGrafter"/>
</dbReference>
<keyword evidence="5" id="KW-1185">Reference proteome</keyword>
<feature type="coiled-coil region" evidence="3">
    <location>
        <begin position="36"/>
        <end position="115"/>
    </location>
</feature>
<organism evidence="4 5">
    <name type="scientific">Clarias magur</name>
    <name type="common">Asian catfish</name>
    <name type="synonym">Macropteronotus magur</name>
    <dbReference type="NCBI Taxonomy" id="1594786"/>
    <lineage>
        <taxon>Eukaryota</taxon>
        <taxon>Metazoa</taxon>
        <taxon>Chordata</taxon>
        <taxon>Craniata</taxon>
        <taxon>Vertebrata</taxon>
        <taxon>Euteleostomi</taxon>
        <taxon>Actinopterygii</taxon>
        <taxon>Neopterygii</taxon>
        <taxon>Teleostei</taxon>
        <taxon>Ostariophysi</taxon>
        <taxon>Siluriformes</taxon>
        <taxon>Clariidae</taxon>
        <taxon>Clarias</taxon>
    </lineage>
</organism>
<reference evidence="4" key="1">
    <citation type="submission" date="2020-07" db="EMBL/GenBank/DDBJ databases">
        <title>Clarias magur genome sequencing, assembly and annotation.</title>
        <authorList>
            <person name="Kushwaha B."/>
            <person name="Kumar R."/>
            <person name="Das P."/>
            <person name="Joshi C.G."/>
            <person name="Kumar D."/>
            <person name="Nagpure N.S."/>
            <person name="Pandey M."/>
            <person name="Agarwal S."/>
            <person name="Srivastava S."/>
            <person name="Singh M."/>
            <person name="Sahoo L."/>
            <person name="Jayasankar P."/>
            <person name="Meher P.K."/>
            <person name="Koringa P.G."/>
            <person name="Iquebal M.A."/>
            <person name="Das S.P."/>
            <person name="Bit A."/>
            <person name="Patnaik S."/>
            <person name="Patel N."/>
            <person name="Shah T.M."/>
            <person name="Hinsu A."/>
            <person name="Jena J.K."/>
        </authorList>
    </citation>
    <scope>NUCLEOTIDE SEQUENCE</scope>
    <source>
        <strain evidence="4">CIFAMagur01</strain>
        <tissue evidence="4">Testis</tissue>
    </source>
</reference>
<evidence type="ECO:0000256" key="1">
    <source>
        <dbReference type="ARBA" id="ARBA00004123"/>
    </source>
</evidence>
<dbReference type="GO" id="GO:0005634">
    <property type="term" value="C:nucleus"/>
    <property type="evidence" value="ECO:0007669"/>
    <property type="project" value="UniProtKB-SubCell"/>
</dbReference>
<accession>A0A8J4UA11</accession>
<evidence type="ECO:0000313" key="5">
    <source>
        <dbReference type="Proteomes" id="UP000727407"/>
    </source>
</evidence>